<dbReference type="EMBL" id="BMXI01000008">
    <property type="protein sequence ID" value="GHC54260.1"/>
    <property type="molecule type" value="Genomic_DNA"/>
</dbReference>
<reference evidence="1" key="2">
    <citation type="submission" date="2020-09" db="EMBL/GenBank/DDBJ databases">
        <authorList>
            <person name="Sun Q."/>
            <person name="Kim S."/>
        </authorList>
    </citation>
    <scope>NUCLEOTIDE SEQUENCE</scope>
    <source>
        <strain evidence="1">KCTC 12988</strain>
    </source>
</reference>
<dbReference type="RefSeq" id="WP_189569885.1">
    <property type="nucleotide sequence ID" value="NZ_BMXI01000008.1"/>
</dbReference>
<protein>
    <submittedName>
        <fullName evidence="1">Uncharacterized protein</fullName>
    </submittedName>
</protein>
<name>A0A918TPL9_9BACT</name>
<gene>
    <name evidence="1" type="ORF">GCM10007100_20790</name>
</gene>
<reference evidence="1" key="1">
    <citation type="journal article" date="2014" name="Int. J. Syst. Evol. Microbiol.">
        <title>Complete genome sequence of Corynebacterium casei LMG S-19264T (=DSM 44701T), isolated from a smear-ripened cheese.</title>
        <authorList>
            <consortium name="US DOE Joint Genome Institute (JGI-PGF)"/>
            <person name="Walter F."/>
            <person name="Albersmeier A."/>
            <person name="Kalinowski J."/>
            <person name="Ruckert C."/>
        </authorList>
    </citation>
    <scope>NUCLEOTIDE SEQUENCE</scope>
    <source>
        <strain evidence="1">KCTC 12988</strain>
    </source>
</reference>
<dbReference type="Proteomes" id="UP000644507">
    <property type="component" value="Unassembled WGS sequence"/>
</dbReference>
<accession>A0A918TPL9</accession>
<evidence type="ECO:0000313" key="1">
    <source>
        <dbReference type="EMBL" id="GHC54260.1"/>
    </source>
</evidence>
<dbReference type="AlphaFoldDB" id="A0A918TPL9"/>
<keyword evidence="2" id="KW-1185">Reference proteome</keyword>
<organism evidence="1 2">
    <name type="scientific">Roseibacillus persicicus</name>
    <dbReference type="NCBI Taxonomy" id="454148"/>
    <lineage>
        <taxon>Bacteria</taxon>
        <taxon>Pseudomonadati</taxon>
        <taxon>Verrucomicrobiota</taxon>
        <taxon>Verrucomicrobiia</taxon>
        <taxon>Verrucomicrobiales</taxon>
        <taxon>Verrucomicrobiaceae</taxon>
        <taxon>Roseibacillus</taxon>
    </lineage>
</organism>
<sequence length="425" mass="47758">MKLPSLFASTLLLFESVQASEHLWQDPYVGSEPGVLYLPDSNAVYWRYGWSREAGDQKGIRITGQFPSTRYFSYNIYNDQTKTSLGAITDFELVADDEATNPFKAGVKPEGQSYTLTVLPKGTPTKDKNVLYFPDDLTEVSIFLRHYVPEEGIEGGVALPSISVLDPSQTEPIEAAPSNEIPALSKAEAQKYLIPLFKKWALSFEENPEAVLAQLHKRDRTQPLNLKEIIAKQVVSKAFTHFRPGKTVESFNFQTSGTYPNRDNAYLTMPVVRNEGEVLAVRFLAPKGASQPSDFGAAEVRYFSLCQGDEETYTHGTVMDTKMEVSEDGYIYFLIGDNEEAVMSKAKEWGVNFMPWEAGDRALFVFRHMLPSKTFENGFNRVPVFTYDLSTEEQFASKTIGNFAPRGKLLSKDELLKAEQFPAFE</sequence>
<proteinExistence type="predicted"/>
<comment type="caution">
    <text evidence="1">The sequence shown here is derived from an EMBL/GenBank/DDBJ whole genome shotgun (WGS) entry which is preliminary data.</text>
</comment>
<evidence type="ECO:0000313" key="2">
    <source>
        <dbReference type="Proteomes" id="UP000644507"/>
    </source>
</evidence>